<dbReference type="InterPro" id="IPR029057">
    <property type="entry name" value="PRTase-like"/>
</dbReference>
<dbReference type="AlphaFoldDB" id="A0A254ND93"/>
<comment type="caution">
    <text evidence="5">The sequence shown here is derived from an EMBL/GenBank/DDBJ whole genome shotgun (WGS) entry which is preliminary data.</text>
</comment>
<evidence type="ECO:0000256" key="1">
    <source>
        <dbReference type="ARBA" id="ARBA00022727"/>
    </source>
</evidence>
<dbReference type="Pfam" id="PF13793">
    <property type="entry name" value="Pribosyltran_N"/>
    <property type="match status" value="1"/>
</dbReference>
<dbReference type="Gene3D" id="3.40.50.2020">
    <property type="match status" value="2"/>
</dbReference>
<dbReference type="SMART" id="SM01400">
    <property type="entry name" value="Pribosyltran_N"/>
    <property type="match status" value="1"/>
</dbReference>
<dbReference type="PANTHER" id="PTHR10210:SF41">
    <property type="entry name" value="RIBOSE-PHOSPHATE PYROPHOSPHOKINASE 1, CHLOROPLASTIC"/>
    <property type="match status" value="1"/>
</dbReference>
<dbReference type="NCBIfam" id="TIGR01251">
    <property type="entry name" value="ribP_PPkin"/>
    <property type="match status" value="1"/>
</dbReference>
<dbReference type="GO" id="GO:0005737">
    <property type="term" value="C:cytoplasm"/>
    <property type="evidence" value="ECO:0007669"/>
    <property type="project" value="TreeGrafter"/>
</dbReference>
<evidence type="ECO:0000259" key="3">
    <source>
        <dbReference type="Pfam" id="PF00156"/>
    </source>
</evidence>
<dbReference type="GO" id="GO:0006164">
    <property type="term" value="P:purine nucleotide biosynthetic process"/>
    <property type="evidence" value="ECO:0007669"/>
    <property type="project" value="TreeGrafter"/>
</dbReference>
<dbReference type="OrthoDB" id="324294at2"/>
<proteinExistence type="inferred from homology"/>
<protein>
    <submittedName>
        <fullName evidence="5">Phosphoribosylpyrophosphate synthetase</fullName>
    </submittedName>
</protein>
<keyword evidence="1 2" id="KW-0545">Nucleotide biosynthesis</keyword>
<evidence type="ECO:0000259" key="4">
    <source>
        <dbReference type="Pfam" id="PF13793"/>
    </source>
</evidence>
<feature type="domain" description="Ribose-phosphate pyrophosphokinase N-terminal" evidence="4">
    <location>
        <begin position="57"/>
        <end position="113"/>
    </location>
</feature>
<dbReference type="RefSeq" id="WP_088481927.1">
    <property type="nucleotide sequence ID" value="NZ_JBCNLH010000002.1"/>
</dbReference>
<dbReference type="GO" id="GO:0002189">
    <property type="term" value="C:ribose phosphate diphosphokinase complex"/>
    <property type="evidence" value="ECO:0007669"/>
    <property type="project" value="TreeGrafter"/>
</dbReference>
<dbReference type="InterPro" id="IPR005946">
    <property type="entry name" value="Rib-P_diPkinase"/>
</dbReference>
<accession>A0A254ND93</accession>
<dbReference type="Pfam" id="PF00156">
    <property type="entry name" value="Pribosyltran"/>
    <property type="match status" value="1"/>
</dbReference>
<dbReference type="PANTHER" id="PTHR10210">
    <property type="entry name" value="RIBOSE-PHOSPHATE DIPHOSPHOKINASE FAMILY MEMBER"/>
    <property type="match status" value="1"/>
</dbReference>
<dbReference type="SUPFAM" id="SSF53271">
    <property type="entry name" value="PRTase-like"/>
    <property type="match status" value="1"/>
</dbReference>
<evidence type="ECO:0000313" key="6">
    <source>
        <dbReference type="Proteomes" id="UP000197446"/>
    </source>
</evidence>
<evidence type="ECO:0000313" key="5">
    <source>
        <dbReference type="EMBL" id="OWR05720.1"/>
    </source>
</evidence>
<sequence length="285" mass="30314">MISRFSLQSRPAADVGDVRRHDDLQFLSFPGGERHVRLPASALGCSDRCWTLTAHLYSAEGVMDLLLLTDALRRAAPAGAELHLVMPYVPYARQDRVALAGEPLSAAVFCRLVNSLDFVSVTIADPHSDVVPALLERVRVQPAADAVRQLRAQALGHLPGLALVAPDAGARKRVEQVGKALGLPVAYAGKTRDPATGRLSGAEVQGELPDLPLLIVDDICDGGGTFVALAQVLRERTRQPLYLYVTHGLFTKGLAPLQAHFDGVFAAHCANPDLAAATALTGRSA</sequence>
<dbReference type="GO" id="GO:0000287">
    <property type="term" value="F:magnesium ion binding"/>
    <property type="evidence" value="ECO:0007669"/>
    <property type="project" value="InterPro"/>
</dbReference>
<feature type="domain" description="Phosphoribosyltransferase" evidence="3">
    <location>
        <begin position="144"/>
        <end position="236"/>
    </location>
</feature>
<dbReference type="InterPro" id="IPR029099">
    <property type="entry name" value="Pribosyltran_N"/>
</dbReference>
<dbReference type="CDD" id="cd06223">
    <property type="entry name" value="PRTases_typeI"/>
    <property type="match status" value="1"/>
</dbReference>
<dbReference type="EMBL" id="NISI01000001">
    <property type="protein sequence ID" value="OWR05720.1"/>
    <property type="molecule type" value="Genomic_DNA"/>
</dbReference>
<evidence type="ECO:0000256" key="2">
    <source>
        <dbReference type="RuleBase" id="RU004324"/>
    </source>
</evidence>
<reference evidence="5 6" key="1">
    <citation type="journal article" date="2007" name="Int. J. Syst. Evol. Microbiol.">
        <title>Description of Pelomonas aquatica sp. nov. and Pelomonas puraquae sp. nov., isolated from industrial and haemodialysis water.</title>
        <authorList>
            <person name="Gomila M."/>
            <person name="Bowien B."/>
            <person name="Falsen E."/>
            <person name="Moore E.R."/>
            <person name="Lalucat J."/>
        </authorList>
    </citation>
    <scope>NUCLEOTIDE SEQUENCE [LARGE SCALE GENOMIC DNA]</scope>
    <source>
        <strain evidence="5 6">CCUG 52769</strain>
    </source>
</reference>
<name>A0A254ND93_9BURK</name>
<dbReference type="Proteomes" id="UP000197446">
    <property type="component" value="Unassembled WGS sequence"/>
</dbReference>
<dbReference type="GO" id="GO:0004749">
    <property type="term" value="F:ribose phosphate diphosphokinase activity"/>
    <property type="evidence" value="ECO:0007669"/>
    <property type="project" value="TreeGrafter"/>
</dbReference>
<dbReference type="InterPro" id="IPR000836">
    <property type="entry name" value="PRTase_dom"/>
</dbReference>
<organism evidence="5 6">
    <name type="scientific">Roseateles puraquae</name>
    <dbReference type="NCBI Taxonomy" id="431059"/>
    <lineage>
        <taxon>Bacteria</taxon>
        <taxon>Pseudomonadati</taxon>
        <taxon>Pseudomonadota</taxon>
        <taxon>Betaproteobacteria</taxon>
        <taxon>Burkholderiales</taxon>
        <taxon>Sphaerotilaceae</taxon>
        <taxon>Roseateles</taxon>
    </lineage>
</organism>
<keyword evidence="6" id="KW-1185">Reference proteome</keyword>
<comment type="similarity">
    <text evidence="2">Belongs to the ribose-phosphate pyrophosphokinase family.</text>
</comment>
<gene>
    <name evidence="5" type="ORF">CDO81_04520</name>
</gene>
<dbReference type="GO" id="GO:0006015">
    <property type="term" value="P:5-phosphoribose 1-diphosphate biosynthetic process"/>
    <property type="evidence" value="ECO:0007669"/>
    <property type="project" value="TreeGrafter"/>
</dbReference>